<dbReference type="Gene3D" id="1.20.1280.50">
    <property type="match status" value="1"/>
</dbReference>
<dbReference type="OrthoDB" id="10620613at2759"/>
<name>A0A4Y7TI15_COPMI</name>
<evidence type="ECO:0000313" key="1">
    <source>
        <dbReference type="EMBL" id="TEB33641.1"/>
    </source>
</evidence>
<dbReference type="InterPro" id="IPR032675">
    <property type="entry name" value="LRR_dom_sf"/>
</dbReference>
<keyword evidence="2" id="KW-1185">Reference proteome</keyword>
<dbReference type="AlphaFoldDB" id="A0A4Y7TI15"/>
<dbReference type="Gene3D" id="3.80.10.10">
    <property type="entry name" value="Ribonuclease Inhibitor"/>
    <property type="match status" value="1"/>
</dbReference>
<sequence>MPSADNFAISQLHEDLLIRVIQTLLSGTRGGRQVQLPTREQRTHLRGVCRRWNRIVLDSPMLWKEVELRVQSTHQATLDDELRRLRFSLDRGGDVMRHLVLNIDAPLAETNATPLLDAIRAEQNWVHVSITSSGASISSSLFAPLQPSHPISPWRFLRFLHIAEPQVLSIVPQVCSFNLSPEDAPALREVVAGIGAGDLRQCILPWGQLSHISLGPFANNVSDYLEVLSRCLRAEKCVFEPPAWATRDELPPAVDNTLSSPLPIRSFCIQFPRFTSRATALMDRLSTPELKELSLSSTSLDVASDVGAIQSAERLIRRSMCNITALQLGVNNLGPRNPELLAPILNAVSESLLSLSLVMYGAATSYFTTVAPGLPRLKVLQLVNTGHPLIIWRDSDVGNVVRWAQTWTSSISAVLPEGQLSKRKDETHLTYVWISEPNVGFFNLHKNPDYCRNGRSDTTHPAVQQLNEDGWHLDIIVVGPGS</sequence>
<dbReference type="EMBL" id="QPFP01000012">
    <property type="protein sequence ID" value="TEB33641.1"/>
    <property type="molecule type" value="Genomic_DNA"/>
</dbReference>
<accession>A0A4Y7TI15</accession>
<protein>
    <submittedName>
        <fullName evidence="1">Uncharacterized protein</fullName>
    </submittedName>
</protein>
<reference evidence="1 2" key="1">
    <citation type="journal article" date="2019" name="Nat. Ecol. Evol.">
        <title>Megaphylogeny resolves global patterns of mushroom evolution.</title>
        <authorList>
            <person name="Varga T."/>
            <person name="Krizsan K."/>
            <person name="Foldi C."/>
            <person name="Dima B."/>
            <person name="Sanchez-Garcia M."/>
            <person name="Sanchez-Ramirez S."/>
            <person name="Szollosi G.J."/>
            <person name="Szarkandi J.G."/>
            <person name="Papp V."/>
            <person name="Albert L."/>
            <person name="Andreopoulos W."/>
            <person name="Angelini C."/>
            <person name="Antonin V."/>
            <person name="Barry K.W."/>
            <person name="Bougher N.L."/>
            <person name="Buchanan P."/>
            <person name="Buyck B."/>
            <person name="Bense V."/>
            <person name="Catcheside P."/>
            <person name="Chovatia M."/>
            <person name="Cooper J."/>
            <person name="Damon W."/>
            <person name="Desjardin D."/>
            <person name="Finy P."/>
            <person name="Geml J."/>
            <person name="Haridas S."/>
            <person name="Hughes K."/>
            <person name="Justo A."/>
            <person name="Karasinski D."/>
            <person name="Kautmanova I."/>
            <person name="Kiss B."/>
            <person name="Kocsube S."/>
            <person name="Kotiranta H."/>
            <person name="LaButti K.M."/>
            <person name="Lechner B.E."/>
            <person name="Liimatainen K."/>
            <person name="Lipzen A."/>
            <person name="Lukacs Z."/>
            <person name="Mihaltcheva S."/>
            <person name="Morgado L.N."/>
            <person name="Niskanen T."/>
            <person name="Noordeloos M.E."/>
            <person name="Ohm R.A."/>
            <person name="Ortiz-Santana B."/>
            <person name="Ovrebo C."/>
            <person name="Racz N."/>
            <person name="Riley R."/>
            <person name="Savchenko A."/>
            <person name="Shiryaev A."/>
            <person name="Soop K."/>
            <person name="Spirin V."/>
            <person name="Szebenyi C."/>
            <person name="Tomsovsky M."/>
            <person name="Tulloss R.E."/>
            <person name="Uehling J."/>
            <person name="Grigoriev I.V."/>
            <person name="Vagvolgyi C."/>
            <person name="Papp T."/>
            <person name="Martin F.M."/>
            <person name="Miettinen O."/>
            <person name="Hibbett D.S."/>
            <person name="Nagy L.G."/>
        </authorList>
    </citation>
    <scope>NUCLEOTIDE SEQUENCE [LARGE SCALE GENOMIC DNA]</scope>
    <source>
        <strain evidence="1 2">FP101781</strain>
    </source>
</reference>
<proteinExistence type="predicted"/>
<gene>
    <name evidence="1" type="ORF">FA13DRAFT_163615</name>
</gene>
<comment type="caution">
    <text evidence="1">The sequence shown here is derived from an EMBL/GenBank/DDBJ whole genome shotgun (WGS) entry which is preliminary data.</text>
</comment>
<dbReference type="SUPFAM" id="SSF52047">
    <property type="entry name" value="RNI-like"/>
    <property type="match status" value="1"/>
</dbReference>
<organism evidence="1 2">
    <name type="scientific">Coprinellus micaceus</name>
    <name type="common">Glistening ink-cap mushroom</name>
    <name type="synonym">Coprinus micaceus</name>
    <dbReference type="NCBI Taxonomy" id="71717"/>
    <lineage>
        <taxon>Eukaryota</taxon>
        <taxon>Fungi</taxon>
        <taxon>Dikarya</taxon>
        <taxon>Basidiomycota</taxon>
        <taxon>Agaricomycotina</taxon>
        <taxon>Agaricomycetes</taxon>
        <taxon>Agaricomycetidae</taxon>
        <taxon>Agaricales</taxon>
        <taxon>Agaricineae</taxon>
        <taxon>Psathyrellaceae</taxon>
        <taxon>Coprinellus</taxon>
    </lineage>
</organism>
<dbReference type="Proteomes" id="UP000298030">
    <property type="component" value="Unassembled WGS sequence"/>
</dbReference>
<evidence type="ECO:0000313" key="2">
    <source>
        <dbReference type="Proteomes" id="UP000298030"/>
    </source>
</evidence>